<dbReference type="Gene3D" id="2.60.200.60">
    <property type="match status" value="1"/>
</dbReference>
<evidence type="ECO:0000313" key="1">
    <source>
        <dbReference type="EMBL" id="PIL39967.1"/>
    </source>
</evidence>
<sequence length="86" mass="8781">MRKVIRLNDPTSHGGKVASVAASHFTLDGVAVARVGDKTTCPVHGTGTIVEGDPHHTIDGVAVAYEGHKTSCGAALIPTVTNFTCG</sequence>
<reference evidence="1 2" key="1">
    <citation type="submission" date="2017-10" db="EMBL/GenBank/DDBJ databases">
        <title>Massilia psychrophilum sp. nov., a novel purple-pigmented bacterium isolated from Tianshan glacier, Xinjiang Municipality, China.</title>
        <authorList>
            <person name="Wang H."/>
        </authorList>
    </citation>
    <scope>NUCLEOTIDE SEQUENCE [LARGE SCALE GENOMIC DNA]</scope>
    <source>
        <strain evidence="1 2">JCM 30813</strain>
    </source>
</reference>
<dbReference type="RefSeq" id="WP_099915778.1">
    <property type="nucleotide sequence ID" value="NZ_BMHS01000014.1"/>
</dbReference>
<dbReference type="InterPro" id="IPR008727">
    <property type="entry name" value="PAAR_motif"/>
</dbReference>
<evidence type="ECO:0000313" key="2">
    <source>
        <dbReference type="Proteomes" id="UP000228593"/>
    </source>
</evidence>
<dbReference type="CDD" id="cd14744">
    <property type="entry name" value="PAAR_CT_2"/>
    <property type="match status" value="1"/>
</dbReference>
<keyword evidence="2" id="KW-1185">Reference proteome</keyword>
<evidence type="ECO:0008006" key="3">
    <source>
        <dbReference type="Google" id="ProtNLM"/>
    </source>
</evidence>
<comment type="caution">
    <text evidence="1">The sequence shown here is derived from an EMBL/GenBank/DDBJ whole genome shotgun (WGS) entry which is preliminary data.</text>
</comment>
<dbReference type="AlphaFoldDB" id="A0A2G8T1N0"/>
<gene>
    <name evidence="1" type="ORF">CR103_09595</name>
</gene>
<dbReference type="EMBL" id="PDOB01000012">
    <property type="protein sequence ID" value="PIL39967.1"/>
    <property type="molecule type" value="Genomic_DNA"/>
</dbReference>
<accession>A0A2G8T1N0</accession>
<protein>
    <recommendedName>
        <fullName evidence="3">PAAR domain-containing protein</fullName>
    </recommendedName>
</protein>
<dbReference type="Pfam" id="PF05488">
    <property type="entry name" value="PAAR_motif"/>
    <property type="match status" value="1"/>
</dbReference>
<name>A0A2G8T1N0_9BURK</name>
<dbReference type="Proteomes" id="UP000228593">
    <property type="component" value="Unassembled WGS sequence"/>
</dbReference>
<dbReference type="OrthoDB" id="197187at2"/>
<organism evidence="1 2">
    <name type="scientific">Massilia psychrophila</name>
    <dbReference type="NCBI Taxonomy" id="1603353"/>
    <lineage>
        <taxon>Bacteria</taxon>
        <taxon>Pseudomonadati</taxon>
        <taxon>Pseudomonadota</taxon>
        <taxon>Betaproteobacteria</taxon>
        <taxon>Burkholderiales</taxon>
        <taxon>Oxalobacteraceae</taxon>
        <taxon>Telluria group</taxon>
        <taxon>Massilia</taxon>
    </lineage>
</organism>
<proteinExistence type="predicted"/>